<evidence type="ECO:0000313" key="2">
    <source>
        <dbReference type="Proteomes" id="UP000033966"/>
    </source>
</evidence>
<dbReference type="EMBL" id="LCKF01000003">
    <property type="protein sequence ID" value="KKT92300.1"/>
    <property type="molecule type" value="Genomic_DNA"/>
</dbReference>
<gene>
    <name evidence="1" type="ORF">UW92_C0003G0017</name>
</gene>
<dbReference type="AlphaFoldDB" id="A0A0G1L8V7"/>
<dbReference type="Proteomes" id="UP000033966">
    <property type="component" value="Unassembled WGS sequence"/>
</dbReference>
<evidence type="ECO:0000313" key="1">
    <source>
        <dbReference type="EMBL" id="KKT92300.1"/>
    </source>
</evidence>
<accession>A0A0G1L8V7</accession>
<reference evidence="1 2" key="1">
    <citation type="journal article" date="2015" name="Nature">
        <title>rRNA introns, odd ribosomes, and small enigmatic genomes across a large radiation of phyla.</title>
        <authorList>
            <person name="Brown C.T."/>
            <person name="Hug L.A."/>
            <person name="Thomas B.C."/>
            <person name="Sharon I."/>
            <person name="Castelle C.J."/>
            <person name="Singh A."/>
            <person name="Wilkins M.J."/>
            <person name="Williams K.H."/>
            <person name="Banfield J.F."/>
        </authorList>
    </citation>
    <scope>NUCLEOTIDE SEQUENCE [LARGE SCALE GENOMIC DNA]</scope>
</reference>
<name>A0A0G1L8V7_9BACT</name>
<comment type="caution">
    <text evidence="1">The sequence shown here is derived from an EMBL/GenBank/DDBJ whole genome shotgun (WGS) entry which is preliminary data.</text>
</comment>
<sequence length="127" mass="14113">MIFDRAFSGDVRTENSKEHEITPEEIIGKLIEKLDSFDSGMLAAQKTLEDTGATVQNVLEASVKGEVDPENAASRINELNNRIKVMQDVVASLSADAERVRVLITRMKEIKGDRDDKLLEVAPERSN</sequence>
<protein>
    <submittedName>
        <fullName evidence="1">Uncharacterized protein</fullName>
    </submittedName>
</protein>
<organism evidence="1 2">
    <name type="scientific">Candidatus Jorgensenbacteria bacterium GW2011_GWA2_45_13</name>
    <dbReference type="NCBI Taxonomy" id="1618662"/>
    <lineage>
        <taxon>Bacteria</taxon>
        <taxon>Candidatus Joergenseniibacteriota</taxon>
    </lineage>
</organism>
<proteinExistence type="predicted"/>